<feature type="transmembrane region" description="Helical" evidence="4">
    <location>
        <begin position="165"/>
        <end position="184"/>
    </location>
</feature>
<dbReference type="EnsemblPlants" id="KRH36101">
    <property type="protein sequence ID" value="KRH36101"/>
    <property type="gene ID" value="GLYMA_10G283600"/>
</dbReference>
<feature type="transmembrane region" description="Helical" evidence="4">
    <location>
        <begin position="141"/>
        <end position="159"/>
    </location>
</feature>
<dbReference type="OMA" id="LMSSCAY"/>
<keyword evidence="4" id="KW-0472">Membrane</keyword>
<name>A0A0R0I764_SOYBN</name>
<dbReference type="PANTHER" id="PTHR45826">
    <property type="entry name" value="POLYAMINE TRANSPORTER PUT1"/>
    <property type="match status" value="1"/>
</dbReference>
<evidence type="ECO:0000256" key="1">
    <source>
        <dbReference type="ARBA" id="ARBA00004651"/>
    </source>
</evidence>
<comment type="subcellular location">
    <subcellularLocation>
        <location evidence="1">Cell membrane</location>
        <topology evidence="1">Multi-pass membrane protein</topology>
    </subcellularLocation>
</comment>
<feature type="transmembrane region" description="Helical" evidence="4">
    <location>
        <begin position="205"/>
        <end position="224"/>
    </location>
</feature>
<reference evidence="5" key="3">
    <citation type="submission" date="2018-07" db="EMBL/GenBank/DDBJ databases">
        <title>WGS assembly of Glycine max.</title>
        <authorList>
            <person name="Schmutz J."/>
            <person name="Cannon S."/>
            <person name="Schlueter J."/>
            <person name="Ma J."/>
            <person name="Mitros T."/>
            <person name="Nelson W."/>
            <person name="Hyten D."/>
            <person name="Song Q."/>
            <person name="Thelen J."/>
            <person name="Cheng J."/>
            <person name="Xu D."/>
            <person name="Hellsten U."/>
            <person name="May G."/>
            <person name="Yu Y."/>
            <person name="Sakurai T."/>
            <person name="Umezawa T."/>
            <person name="Bhattacharyya M."/>
            <person name="Sandhu D."/>
            <person name="Valliyodan B."/>
            <person name="Lindquist E."/>
            <person name="Peto M."/>
            <person name="Grant D."/>
            <person name="Shu S."/>
            <person name="Goodstein D."/>
            <person name="Barry K."/>
            <person name="Futrell-Griggs M."/>
            <person name="Abernathy B."/>
            <person name="Du J."/>
            <person name="Tian Z."/>
            <person name="Zhu L."/>
            <person name="Gill N."/>
            <person name="Joshi T."/>
            <person name="Libault M."/>
            <person name="Sethuraman A."/>
            <person name="Zhang X."/>
            <person name="Shinozaki K."/>
            <person name="Nguyen H."/>
            <person name="Wing R."/>
            <person name="Cregan P."/>
            <person name="Specht J."/>
            <person name="Grimwood J."/>
            <person name="Rokhsar D."/>
            <person name="Stacey G."/>
            <person name="Shoemaker R."/>
            <person name="Jackson S."/>
        </authorList>
    </citation>
    <scope>NUCLEOTIDE SEQUENCE</scope>
    <source>
        <tissue evidence="5">Callus</tissue>
    </source>
</reference>
<accession>A0A0R0I764</accession>
<dbReference type="GO" id="GO:0022857">
    <property type="term" value="F:transmembrane transporter activity"/>
    <property type="evidence" value="ECO:0007669"/>
    <property type="project" value="InterPro"/>
</dbReference>
<evidence type="ECO:0000313" key="6">
    <source>
        <dbReference type="EnsemblPlants" id="KRH36101"/>
    </source>
</evidence>
<dbReference type="PANTHER" id="PTHR45826:SF4">
    <property type="entry name" value="NEUTRAL AMINO ACID TRANSPORTER"/>
    <property type="match status" value="1"/>
</dbReference>
<keyword evidence="3" id="KW-1003">Cell membrane</keyword>
<dbReference type="EMBL" id="CM000843">
    <property type="protein sequence ID" value="KRH36101.1"/>
    <property type="molecule type" value="Genomic_DNA"/>
</dbReference>
<feature type="transmembrane region" description="Helical" evidence="4">
    <location>
        <begin position="61"/>
        <end position="85"/>
    </location>
</feature>
<evidence type="ECO:0000313" key="7">
    <source>
        <dbReference type="Proteomes" id="UP000008827"/>
    </source>
</evidence>
<evidence type="ECO:0000256" key="4">
    <source>
        <dbReference type="SAM" id="Phobius"/>
    </source>
</evidence>
<evidence type="ECO:0000256" key="3">
    <source>
        <dbReference type="ARBA" id="ARBA00022475"/>
    </source>
</evidence>
<sequence length="269" mass="30687">MVMGIIAIPRIKPTRWIMVDLNKVNWGLYMNTLFWNLNYWDSISTLSGEVDNPGKTLPRSLFYAVMLVVLGYFLPLLVGTGVMLVNREIWYDGYFSEVARVIGGVWLRSWVHAASALSNMGMFVAEIFWEWQKEAWSRFGTPLVGILFSASGVVLLSWLSFQEIVAAENFLYCFGMLMEFVAFVKLRRKFPYAERLYKVPVGETGAILMCVLPSLLIFVVLALASFKVSIISFSAVITGLVLRPCLKYLEQKRWLRFSDNPDLPDIYAT</sequence>
<dbReference type="InterPro" id="IPR044566">
    <property type="entry name" value="RMV1-like"/>
</dbReference>
<evidence type="ECO:0000313" key="5">
    <source>
        <dbReference type="EMBL" id="KRH36101.1"/>
    </source>
</evidence>
<dbReference type="Gramene" id="KRH36101">
    <property type="protein sequence ID" value="KRH36101"/>
    <property type="gene ID" value="GLYMA_10G283600"/>
</dbReference>
<feature type="transmembrane region" description="Helical" evidence="4">
    <location>
        <begin position="230"/>
        <end position="246"/>
    </location>
</feature>
<protein>
    <submittedName>
        <fullName evidence="5 6">Uncharacterized protein</fullName>
    </submittedName>
</protein>
<organism evidence="5">
    <name type="scientific">Glycine max</name>
    <name type="common">Soybean</name>
    <name type="synonym">Glycine hispida</name>
    <dbReference type="NCBI Taxonomy" id="3847"/>
    <lineage>
        <taxon>Eukaryota</taxon>
        <taxon>Viridiplantae</taxon>
        <taxon>Streptophyta</taxon>
        <taxon>Embryophyta</taxon>
        <taxon>Tracheophyta</taxon>
        <taxon>Spermatophyta</taxon>
        <taxon>Magnoliopsida</taxon>
        <taxon>eudicotyledons</taxon>
        <taxon>Gunneridae</taxon>
        <taxon>Pentapetalae</taxon>
        <taxon>rosids</taxon>
        <taxon>fabids</taxon>
        <taxon>Fabales</taxon>
        <taxon>Fabaceae</taxon>
        <taxon>Papilionoideae</taxon>
        <taxon>50 kb inversion clade</taxon>
        <taxon>NPAAA clade</taxon>
        <taxon>indigoferoid/millettioid clade</taxon>
        <taxon>Phaseoleae</taxon>
        <taxon>Glycine</taxon>
        <taxon>Glycine subgen. Soja</taxon>
    </lineage>
</organism>
<dbReference type="GO" id="GO:0005886">
    <property type="term" value="C:plasma membrane"/>
    <property type="evidence" value="ECO:0007669"/>
    <property type="project" value="UniProtKB-SubCell"/>
</dbReference>
<dbReference type="PaxDb" id="3847-GLYMA10G42980.2"/>
<keyword evidence="4" id="KW-1133">Transmembrane helix</keyword>
<keyword evidence="7" id="KW-1185">Reference proteome</keyword>
<dbReference type="AlphaFoldDB" id="A0A0R0I764"/>
<dbReference type="STRING" id="3847.A0A0R0I764"/>
<proteinExistence type="predicted"/>
<reference evidence="5 6" key="1">
    <citation type="journal article" date="2010" name="Nature">
        <title>Genome sequence of the palaeopolyploid soybean.</title>
        <authorList>
            <person name="Schmutz J."/>
            <person name="Cannon S.B."/>
            <person name="Schlueter J."/>
            <person name="Ma J."/>
            <person name="Mitros T."/>
            <person name="Nelson W."/>
            <person name="Hyten D.L."/>
            <person name="Song Q."/>
            <person name="Thelen J.J."/>
            <person name="Cheng J."/>
            <person name="Xu D."/>
            <person name="Hellsten U."/>
            <person name="May G.D."/>
            <person name="Yu Y."/>
            <person name="Sakurai T."/>
            <person name="Umezawa T."/>
            <person name="Bhattacharyya M.K."/>
            <person name="Sandhu D."/>
            <person name="Valliyodan B."/>
            <person name="Lindquist E."/>
            <person name="Peto M."/>
            <person name="Grant D."/>
            <person name="Shu S."/>
            <person name="Goodstein D."/>
            <person name="Barry K."/>
            <person name="Futrell-Griggs M."/>
            <person name="Abernathy B."/>
            <person name="Du J."/>
            <person name="Tian Z."/>
            <person name="Zhu L."/>
            <person name="Gill N."/>
            <person name="Joshi T."/>
            <person name="Libault M."/>
            <person name="Sethuraman A."/>
            <person name="Zhang X.-C."/>
            <person name="Shinozaki K."/>
            <person name="Nguyen H.T."/>
            <person name="Wing R.A."/>
            <person name="Cregan P."/>
            <person name="Specht J."/>
            <person name="Grimwood J."/>
            <person name="Rokhsar D."/>
            <person name="Stacey G."/>
            <person name="Shoemaker R.C."/>
            <person name="Jackson S.A."/>
        </authorList>
    </citation>
    <scope>NUCLEOTIDE SEQUENCE</scope>
    <source>
        <strain evidence="6">cv. Williams 82</strain>
        <tissue evidence="5">Callus</tissue>
    </source>
</reference>
<dbReference type="InParanoid" id="A0A0R0I764"/>
<dbReference type="Proteomes" id="UP000008827">
    <property type="component" value="Chromosome 10"/>
</dbReference>
<gene>
    <name evidence="5" type="ORF">GLYMA_10G283600</name>
</gene>
<dbReference type="Gene3D" id="1.20.1740.10">
    <property type="entry name" value="Amino acid/polyamine transporter I"/>
    <property type="match status" value="1"/>
</dbReference>
<evidence type="ECO:0000256" key="2">
    <source>
        <dbReference type="ARBA" id="ARBA00022448"/>
    </source>
</evidence>
<reference evidence="6" key="2">
    <citation type="submission" date="2018-02" db="UniProtKB">
        <authorList>
            <consortium name="EnsemblPlants"/>
        </authorList>
    </citation>
    <scope>IDENTIFICATION</scope>
    <source>
        <strain evidence="6">Williams 82</strain>
    </source>
</reference>
<keyword evidence="2" id="KW-0813">Transport</keyword>
<keyword evidence="4" id="KW-0812">Transmembrane</keyword>